<sequence>MADWVQKLEALEGLEGLSADDIQFALALYNANTHINLNPLLALEPHAAASKLKRTLQRVLDSVISPAHQQRRQASPLPPQPADPLWLDVWKELCYVWAYLTEPAPAAAPATTAFPGSSSSGSSSPPRSSDAGGRPSTVNTTTISSPNAGTHGLHRRTGGGRQRSLSPA</sequence>
<organism evidence="2 3">
    <name type="scientific">Tetrabaena socialis</name>
    <dbReference type="NCBI Taxonomy" id="47790"/>
    <lineage>
        <taxon>Eukaryota</taxon>
        <taxon>Viridiplantae</taxon>
        <taxon>Chlorophyta</taxon>
        <taxon>core chlorophytes</taxon>
        <taxon>Chlorophyceae</taxon>
        <taxon>CS clade</taxon>
        <taxon>Chlamydomonadales</taxon>
        <taxon>Tetrabaenaceae</taxon>
        <taxon>Tetrabaena</taxon>
    </lineage>
</organism>
<reference evidence="2 3" key="1">
    <citation type="journal article" date="2017" name="Mol. Biol. Evol.">
        <title>The 4-celled Tetrabaena socialis nuclear genome reveals the essential components for genetic control of cell number at the origin of multicellularity in the volvocine lineage.</title>
        <authorList>
            <person name="Featherston J."/>
            <person name="Arakaki Y."/>
            <person name="Hanschen E.R."/>
            <person name="Ferris P.J."/>
            <person name="Michod R.E."/>
            <person name="Olson B.J.S.C."/>
            <person name="Nozaki H."/>
            <person name="Durand P.M."/>
        </authorList>
    </citation>
    <scope>NUCLEOTIDE SEQUENCE [LARGE SCALE GENOMIC DNA]</scope>
    <source>
        <strain evidence="2 3">NIES-571</strain>
    </source>
</reference>
<dbReference type="EMBL" id="PGGS01000697">
    <property type="protein sequence ID" value="PNH02221.1"/>
    <property type="molecule type" value="Genomic_DNA"/>
</dbReference>
<evidence type="ECO:0000313" key="3">
    <source>
        <dbReference type="Proteomes" id="UP000236333"/>
    </source>
</evidence>
<gene>
    <name evidence="2" type="ORF">TSOC_011822</name>
</gene>
<comment type="caution">
    <text evidence="2">The sequence shown here is derived from an EMBL/GenBank/DDBJ whole genome shotgun (WGS) entry which is preliminary data.</text>
</comment>
<feature type="region of interest" description="Disordered" evidence="1">
    <location>
        <begin position="109"/>
        <end position="168"/>
    </location>
</feature>
<dbReference type="Proteomes" id="UP000236333">
    <property type="component" value="Unassembled WGS sequence"/>
</dbReference>
<evidence type="ECO:0000256" key="1">
    <source>
        <dbReference type="SAM" id="MobiDB-lite"/>
    </source>
</evidence>
<keyword evidence="3" id="KW-1185">Reference proteome</keyword>
<dbReference type="AlphaFoldDB" id="A0A2J7ZPN3"/>
<feature type="compositionally biased region" description="Polar residues" evidence="1">
    <location>
        <begin position="137"/>
        <end position="148"/>
    </location>
</feature>
<protein>
    <submittedName>
        <fullName evidence="2">Uncharacterized protein</fullName>
    </submittedName>
</protein>
<evidence type="ECO:0000313" key="2">
    <source>
        <dbReference type="EMBL" id="PNH02221.1"/>
    </source>
</evidence>
<feature type="compositionally biased region" description="Low complexity" evidence="1">
    <location>
        <begin position="109"/>
        <end position="136"/>
    </location>
</feature>
<proteinExistence type="predicted"/>
<name>A0A2J7ZPN3_9CHLO</name>
<accession>A0A2J7ZPN3</accession>